<dbReference type="InterPro" id="IPR038765">
    <property type="entry name" value="Papain-like_cys_pep_sf"/>
</dbReference>
<name>A0A6C0DZW0_9ZZZZ</name>
<evidence type="ECO:0000313" key="5">
    <source>
        <dbReference type="EMBL" id="QHT22028.1"/>
    </source>
</evidence>
<reference evidence="5" key="1">
    <citation type="journal article" date="2020" name="Nature">
        <title>Giant virus diversity and host interactions through global metagenomics.</title>
        <authorList>
            <person name="Schulz F."/>
            <person name="Roux S."/>
            <person name="Paez-Espino D."/>
            <person name="Jungbluth S."/>
            <person name="Walsh D.A."/>
            <person name="Denef V.J."/>
            <person name="McMahon K.D."/>
            <person name="Konstantinidis K.T."/>
            <person name="Eloe-Fadrosh E.A."/>
            <person name="Kyrpides N.C."/>
            <person name="Woyke T."/>
        </authorList>
    </citation>
    <scope>NUCLEOTIDE SEQUENCE</scope>
    <source>
        <strain evidence="5">GVMAG-M-3300023179-103</strain>
    </source>
</reference>
<dbReference type="Pfam" id="PF03051">
    <property type="entry name" value="Peptidase_C1_2"/>
    <property type="match status" value="1"/>
</dbReference>
<dbReference type="AlphaFoldDB" id="A0A6C0DZW0"/>
<dbReference type="SUPFAM" id="SSF54001">
    <property type="entry name" value="Cysteine proteinases"/>
    <property type="match status" value="1"/>
</dbReference>
<dbReference type="InterPro" id="IPR004134">
    <property type="entry name" value="Peptidase_C1B"/>
</dbReference>
<keyword evidence="2 4" id="KW-0378">Hydrolase</keyword>
<dbReference type="GO" id="GO:0043418">
    <property type="term" value="P:homocysteine catabolic process"/>
    <property type="evidence" value="ECO:0007669"/>
    <property type="project" value="TreeGrafter"/>
</dbReference>
<dbReference type="Gene3D" id="3.90.70.10">
    <property type="entry name" value="Cysteine proteinases"/>
    <property type="match status" value="1"/>
</dbReference>
<dbReference type="GO" id="GO:0070005">
    <property type="term" value="F:cysteine-type aminopeptidase activity"/>
    <property type="evidence" value="ECO:0007669"/>
    <property type="project" value="InterPro"/>
</dbReference>
<dbReference type="PIRSF" id="PIRSF005700">
    <property type="entry name" value="PepC"/>
    <property type="match status" value="1"/>
</dbReference>
<evidence type="ECO:0000256" key="2">
    <source>
        <dbReference type="ARBA" id="ARBA00022801"/>
    </source>
</evidence>
<dbReference type="GO" id="GO:0006508">
    <property type="term" value="P:proteolysis"/>
    <property type="evidence" value="ECO:0007669"/>
    <property type="project" value="UniProtKB-KW"/>
</dbReference>
<protein>
    <recommendedName>
        <fullName evidence="6">Aminopeptidase</fullName>
    </recommendedName>
</protein>
<keyword evidence="3 4" id="KW-0788">Thiol protease</keyword>
<proteinExistence type="inferred from homology"/>
<dbReference type="GO" id="GO:0009636">
    <property type="term" value="P:response to toxic substance"/>
    <property type="evidence" value="ECO:0007669"/>
    <property type="project" value="TreeGrafter"/>
</dbReference>
<evidence type="ECO:0000256" key="4">
    <source>
        <dbReference type="PIRNR" id="PIRNR005700"/>
    </source>
</evidence>
<evidence type="ECO:0008006" key="6">
    <source>
        <dbReference type="Google" id="ProtNLM"/>
    </source>
</evidence>
<accession>A0A6C0DZW0</accession>
<dbReference type="EMBL" id="MN739700">
    <property type="protein sequence ID" value="QHT22028.1"/>
    <property type="molecule type" value="Genomic_DNA"/>
</dbReference>
<dbReference type="PANTHER" id="PTHR10363:SF2">
    <property type="entry name" value="BLEOMYCIN HYDROLASE"/>
    <property type="match status" value="1"/>
</dbReference>
<keyword evidence="1 4" id="KW-0645">Protease</keyword>
<organism evidence="5">
    <name type="scientific">viral metagenome</name>
    <dbReference type="NCBI Taxonomy" id="1070528"/>
    <lineage>
        <taxon>unclassified sequences</taxon>
        <taxon>metagenomes</taxon>
        <taxon>organismal metagenomes</taxon>
    </lineage>
</organism>
<comment type="similarity">
    <text evidence="4">Belongs to the peptidase C1 family.</text>
</comment>
<dbReference type="GO" id="GO:0005737">
    <property type="term" value="C:cytoplasm"/>
    <property type="evidence" value="ECO:0007669"/>
    <property type="project" value="TreeGrafter"/>
</dbReference>
<dbReference type="PANTHER" id="PTHR10363">
    <property type="entry name" value="BLEOMYCIN HYDROLASE"/>
    <property type="match status" value="1"/>
</dbReference>
<sequence length="453" mass="53342">MNSDYVKELYSTSNDNLIANACLSTNIKRLFINHKNIERINHIFSKEINTMKIINQKNTGTCWICSGITICRNILRKTMKTKDDFNLSINHYMFWDKMEKANNFIDYIISNNKLGLENEKIIDRIQDPISDGGYWYMFADLVNKYGIVPESVNTRGYNGTNTTVVNELISYKLREFALQIMENNNHEYEELKKEYLGQVKKILCMMFGEPFYPDTKFTLTYKNKNDKKTVIDEMTPMSFYEDYLKVDLNDFVTISNDPRENNPYYKCYTKNDVYGYKLQKNNSINYIQLNLPNDEIKKLLIRQLDDGIPVWFSNDITKHTDNESNIMDTNIFEHQILFNIDKNTMTKAQELNFRNANPCHAMTITGYDVRGNDTKKRKREEEKYLELTKFKVENSWGTTGKNEGIYAMTIQWMENYAYEFIINIKYLTAGQKKALYTKPVILPDSDPMCKMLN</sequence>
<evidence type="ECO:0000256" key="1">
    <source>
        <dbReference type="ARBA" id="ARBA00022670"/>
    </source>
</evidence>
<evidence type="ECO:0000256" key="3">
    <source>
        <dbReference type="ARBA" id="ARBA00022807"/>
    </source>
</evidence>